<evidence type="ECO:0000256" key="1">
    <source>
        <dbReference type="SAM" id="SignalP"/>
    </source>
</evidence>
<dbReference type="RefSeq" id="WP_326702019.1">
    <property type="nucleotide sequence ID" value="NZ_CP109083.1"/>
</dbReference>
<evidence type="ECO:0000313" key="2">
    <source>
        <dbReference type="EMBL" id="WSB12059.1"/>
    </source>
</evidence>
<keyword evidence="3" id="KW-1185">Reference proteome</keyword>
<keyword evidence="1" id="KW-0732">Signal</keyword>
<feature type="chain" id="PRO_5045859943" description="Calcium-binding protein" evidence="1">
    <location>
        <begin position="19"/>
        <end position="250"/>
    </location>
</feature>
<dbReference type="EMBL" id="CP109083">
    <property type="protein sequence ID" value="WSB12059.1"/>
    <property type="molecule type" value="Genomic_DNA"/>
</dbReference>
<reference evidence="2 3" key="1">
    <citation type="submission" date="2022-10" db="EMBL/GenBank/DDBJ databases">
        <title>The complete genomes of actinobacterial strains from the NBC collection.</title>
        <authorList>
            <person name="Joergensen T.S."/>
            <person name="Alvarez Arevalo M."/>
            <person name="Sterndorff E.B."/>
            <person name="Faurdal D."/>
            <person name="Vuksanovic O."/>
            <person name="Mourched A.-S."/>
            <person name="Charusanti P."/>
            <person name="Shaw S."/>
            <person name="Blin K."/>
            <person name="Weber T."/>
        </authorList>
    </citation>
    <scope>NUCLEOTIDE SEQUENCE [LARGE SCALE GENOMIC DNA]</scope>
    <source>
        <strain evidence="2 3">NBC 01792</strain>
    </source>
</reference>
<evidence type="ECO:0000313" key="3">
    <source>
        <dbReference type="Proteomes" id="UP001356428"/>
    </source>
</evidence>
<sequence>MAAAAVALTMLGAPPAQAEGRGDIRVIKTVVDGGTNVIVGVSKPVTFPIRMTIKDNSGVKGVDRVSTFGTHNRGGPVDWIGTSCVKKSKTTSDCTATMYVDPKAMPHFSDRDPNGIAGQWQVNATVNANDKDYWISDRIALYRFKRAATLTTDAAPEPIKKGKKLTVKGKLSRASWQDLTYHGFGGQKVTLQFRKAGAASYRNVTTVKSSTSGKLSTTVTASAAGTWRWYFAGTGTTMKVVSAGDSVKVG</sequence>
<accession>A0ABZ1F741</accession>
<protein>
    <recommendedName>
        <fullName evidence="4">Calcium-binding protein</fullName>
    </recommendedName>
</protein>
<gene>
    <name evidence="2" type="ORF">OG849_34725</name>
</gene>
<name>A0ABZ1F741_9ACTN</name>
<proteinExistence type="predicted"/>
<evidence type="ECO:0008006" key="4">
    <source>
        <dbReference type="Google" id="ProtNLM"/>
    </source>
</evidence>
<dbReference type="Proteomes" id="UP001356428">
    <property type="component" value="Chromosome"/>
</dbReference>
<feature type="signal peptide" evidence="1">
    <location>
        <begin position="1"/>
        <end position="18"/>
    </location>
</feature>
<organism evidence="2 3">
    <name type="scientific">Streptomyces cyaneofuscatus</name>
    <dbReference type="NCBI Taxonomy" id="66883"/>
    <lineage>
        <taxon>Bacteria</taxon>
        <taxon>Bacillati</taxon>
        <taxon>Actinomycetota</taxon>
        <taxon>Actinomycetes</taxon>
        <taxon>Kitasatosporales</taxon>
        <taxon>Streptomycetaceae</taxon>
        <taxon>Streptomyces</taxon>
    </lineage>
</organism>